<evidence type="ECO:0000256" key="10">
    <source>
        <dbReference type="ARBA" id="ARBA00023315"/>
    </source>
</evidence>
<feature type="binding site" evidence="11">
    <location>
        <position position="410"/>
    </location>
    <ligand>
        <name>substrate</name>
    </ligand>
</feature>
<evidence type="ECO:0000256" key="2">
    <source>
        <dbReference type="ARBA" id="ARBA00006774"/>
    </source>
</evidence>
<feature type="active site" description="Nucleophile" evidence="11">
    <location>
        <position position="197"/>
    </location>
</feature>
<keyword evidence="5 11" id="KW-0055">Arginine biosynthesis</keyword>
<keyword evidence="9 11" id="KW-0511">Multifunctional enzyme</keyword>
<comment type="subunit">
    <text evidence="3 11">Heterotetramer of two alpha and two beta chains.</text>
</comment>
<feature type="binding site" evidence="11">
    <location>
        <position position="160"/>
    </location>
    <ligand>
        <name>substrate</name>
    </ligand>
</feature>
<dbReference type="FunFam" id="3.60.70.12:FF:000001">
    <property type="entry name" value="Arginine biosynthesis bifunctional protein ArgJ, chloroplastic"/>
    <property type="match status" value="1"/>
</dbReference>
<feature type="binding site" evidence="11">
    <location>
        <position position="287"/>
    </location>
    <ligand>
        <name>substrate</name>
    </ligand>
</feature>
<keyword evidence="6 11" id="KW-0028">Amino-acid biosynthesis</keyword>
<feature type="binding site" evidence="11">
    <location>
        <position position="197"/>
    </location>
    <ligand>
        <name>substrate</name>
    </ligand>
</feature>
<protein>
    <recommendedName>
        <fullName evidence="11">Arginine biosynthesis bifunctional protein ArgJ</fullName>
    </recommendedName>
    <domain>
        <recommendedName>
            <fullName evidence="11">Glutamate N-acetyltransferase</fullName>
            <ecNumber evidence="11">2.3.1.35</ecNumber>
        </recommendedName>
        <alternativeName>
            <fullName evidence="11">Ornithine acetyltransferase</fullName>
            <shortName evidence="11">OATase</shortName>
        </alternativeName>
        <alternativeName>
            <fullName evidence="11">Ornithine transacetylase</fullName>
        </alternativeName>
    </domain>
    <domain>
        <recommendedName>
            <fullName evidence="11">Amino-acid acetyltransferase</fullName>
            <ecNumber evidence="11">2.3.1.1</ecNumber>
        </recommendedName>
        <alternativeName>
            <fullName evidence="11">N-acetylglutamate synthase</fullName>
            <shortName evidence="11">AGSase</shortName>
        </alternativeName>
    </domain>
    <component>
        <recommendedName>
            <fullName evidence="11">Arginine biosynthesis bifunctional protein ArgJ alpha chain</fullName>
        </recommendedName>
    </component>
    <component>
        <recommendedName>
            <fullName evidence="11">Arginine biosynthesis bifunctional protein ArgJ beta chain</fullName>
        </recommendedName>
    </component>
</protein>
<dbReference type="Gene3D" id="3.10.20.340">
    <property type="entry name" value="ArgJ beta chain, C-terminal domain"/>
    <property type="match status" value="1"/>
</dbReference>
<dbReference type="NCBIfam" id="NF003802">
    <property type="entry name" value="PRK05388.1"/>
    <property type="match status" value="1"/>
</dbReference>
<dbReference type="PANTHER" id="PTHR23100:SF0">
    <property type="entry name" value="ARGININE BIOSYNTHESIS BIFUNCTIONAL PROTEIN ARGJ, MITOCHONDRIAL"/>
    <property type="match status" value="1"/>
</dbReference>
<feature type="binding site" evidence="11">
    <location>
        <position position="186"/>
    </location>
    <ligand>
        <name>substrate</name>
    </ligand>
</feature>
<dbReference type="NCBIfam" id="TIGR00120">
    <property type="entry name" value="ArgJ"/>
    <property type="match status" value="1"/>
</dbReference>
<evidence type="ECO:0000313" key="12">
    <source>
        <dbReference type="EMBL" id="QND73438.1"/>
    </source>
</evidence>
<keyword evidence="8 11" id="KW-0068">Autocatalytic cleavage</keyword>
<dbReference type="GO" id="GO:0006526">
    <property type="term" value="P:L-arginine biosynthetic process"/>
    <property type="evidence" value="ECO:0007669"/>
    <property type="project" value="UniProtKB-UniRule"/>
</dbReference>
<feature type="chain" id="PRO_5029080818" description="Arginine biosynthesis bifunctional protein ArgJ alpha chain" evidence="11">
    <location>
        <begin position="1"/>
        <end position="196"/>
    </location>
</feature>
<evidence type="ECO:0000256" key="9">
    <source>
        <dbReference type="ARBA" id="ARBA00023268"/>
    </source>
</evidence>
<dbReference type="InterPro" id="IPR002813">
    <property type="entry name" value="Arg_biosynth_ArgJ"/>
</dbReference>
<comment type="function">
    <text evidence="11">Catalyzes two activities which are involved in the cyclic version of arginine biosynthesis: the synthesis of N-acetylglutamate from glutamate and acetyl-CoA as the acetyl donor, and of ornithine by transacetylation between N(2)-acetylornithine and glutamate.</text>
</comment>
<gene>
    <name evidence="11 12" type="primary">argJ</name>
    <name evidence="12" type="ORF">HB776_21175</name>
</gene>
<dbReference type="KEGG" id="trb:HB776_21175"/>
<dbReference type="CDD" id="cd02152">
    <property type="entry name" value="OAT"/>
    <property type="match status" value="1"/>
</dbReference>
<keyword evidence="4 11" id="KW-0963">Cytoplasm</keyword>
<feature type="site" description="Involved in the stabilization of negative charge on the oxyanion by the formation of the oxyanion hole" evidence="11">
    <location>
        <position position="124"/>
    </location>
</feature>
<evidence type="ECO:0000256" key="8">
    <source>
        <dbReference type="ARBA" id="ARBA00022813"/>
    </source>
</evidence>
<dbReference type="EC" id="2.3.1.1" evidence="11"/>
<comment type="pathway">
    <text evidence="11">Amino-acid biosynthesis; L-arginine biosynthesis; L-ornithine and N-acetyl-L-glutamate from L-glutamate and N(2)-acetyl-L-ornithine (cyclic): step 1/1.</text>
</comment>
<keyword evidence="10 11" id="KW-0012">Acyltransferase</keyword>
<dbReference type="GO" id="GO:0004042">
    <property type="term" value="F:L-glutamate N-acetyltransferase activity"/>
    <property type="evidence" value="ECO:0007669"/>
    <property type="project" value="UniProtKB-UniRule"/>
</dbReference>
<dbReference type="GO" id="GO:0006592">
    <property type="term" value="P:ornithine biosynthetic process"/>
    <property type="evidence" value="ECO:0007669"/>
    <property type="project" value="TreeGrafter"/>
</dbReference>
<feature type="site" description="Cleavage; by autolysis" evidence="11">
    <location>
        <begin position="196"/>
        <end position="197"/>
    </location>
</feature>
<evidence type="ECO:0000313" key="13">
    <source>
        <dbReference type="Proteomes" id="UP000515291"/>
    </source>
</evidence>
<organism evidence="12 13">
    <name type="scientific">Tardiphaga robiniae</name>
    <dbReference type="NCBI Taxonomy" id="943830"/>
    <lineage>
        <taxon>Bacteria</taxon>
        <taxon>Pseudomonadati</taxon>
        <taxon>Pseudomonadota</taxon>
        <taxon>Alphaproteobacteria</taxon>
        <taxon>Hyphomicrobiales</taxon>
        <taxon>Nitrobacteraceae</taxon>
        <taxon>Tardiphaga</taxon>
    </lineage>
</organism>
<keyword evidence="7 11" id="KW-0808">Transferase</keyword>
<dbReference type="UniPathway" id="UPA00068">
    <property type="reaction ID" value="UER00106"/>
</dbReference>
<dbReference type="RefSeq" id="WP_184512166.1">
    <property type="nucleotide sequence ID" value="NZ_CP050292.1"/>
</dbReference>
<dbReference type="AlphaFoldDB" id="A0A7G6U356"/>
<proteinExistence type="inferred from homology"/>
<evidence type="ECO:0000256" key="11">
    <source>
        <dbReference type="HAMAP-Rule" id="MF_01106"/>
    </source>
</evidence>
<evidence type="ECO:0000256" key="1">
    <source>
        <dbReference type="ARBA" id="ARBA00004496"/>
    </source>
</evidence>
<evidence type="ECO:0000256" key="7">
    <source>
        <dbReference type="ARBA" id="ARBA00022679"/>
    </source>
</evidence>
<feature type="chain" id="PRO_5029080817" description="Arginine biosynthesis bifunctional protein ArgJ beta chain" evidence="11">
    <location>
        <begin position="197"/>
        <end position="415"/>
    </location>
</feature>
<comment type="similarity">
    <text evidence="2 11">Belongs to the ArgJ family.</text>
</comment>
<evidence type="ECO:0000256" key="6">
    <source>
        <dbReference type="ARBA" id="ARBA00022605"/>
    </source>
</evidence>
<comment type="pathway">
    <text evidence="11">Amino-acid biosynthesis; L-arginine biosynthesis; N(2)-acetyl-L-ornithine from L-glutamate: step 1/4.</text>
</comment>
<dbReference type="PANTHER" id="PTHR23100">
    <property type="entry name" value="ARGININE BIOSYNTHESIS BIFUNCTIONAL PROTEIN ARGJ"/>
    <property type="match status" value="1"/>
</dbReference>
<name>A0A7G6U356_9BRAD</name>
<dbReference type="Gene3D" id="3.60.70.12">
    <property type="entry name" value="L-amino peptidase D-ALA esterase/amidase"/>
    <property type="match status" value="1"/>
</dbReference>
<dbReference type="EMBL" id="CP050292">
    <property type="protein sequence ID" value="QND73438.1"/>
    <property type="molecule type" value="Genomic_DNA"/>
</dbReference>
<reference evidence="13" key="1">
    <citation type="journal article" date="2020" name="Mol. Plant Microbe">
        <title>Rhizobial microsymbionts of the narrowly endemic Oxytropis species growing in Kamchatka are characterized by significant genetic diversity and possess a set of genes that are associated with T3SS and T6SS secretion systems and can affect the development of symbiosis.</title>
        <authorList>
            <person name="Safronova V."/>
            <person name="Guro P."/>
            <person name="Sazanova A."/>
            <person name="Kuznetsova I."/>
            <person name="Belimov A."/>
            <person name="Yakubov V."/>
            <person name="Chirak E."/>
            <person name="Afonin A."/>
            <person name="Gogolev Y."/>
            <person name="Andronov E."/>
            <person name="Tikhonovich I."/>
        </authorList>
    </citation>
    <scope>NUCLEOTIDE SEQUENCE [LARGE SCALE GENOMIC DNA]</scope>
    <source>
        <strain evidence="13">581</strain>
    </source>
</reference>
<accession>A0A7G6U356</accession>
<feature type="site" description="Involved in the stabilization of negative charge on the oxyanion by the formation of the oxyanion hole" evidence="11">
    <location>
        <position position="123"/>
    </location>
</feature>
<evidence type="ECO:0000256" key="5">
    <source>
        <dbReference type="ARBA" id="ARBA00022571"/>
    </source>
</evidence>
<comment type="catalytic activity">
    <reaction evidence="11">
        <text>N(2)-acetyl-L-ornithine + L-glutamate = N-acetyl-L-glutamate + L-ornithine</text>
        <dbReference type="Rhea" id="RHEA:15349"/>
        <dbReference type="ChEBI" id="CHEBI:29985"/>
        <dbReference type="ChEBI" id="CHEBI:44337"/>
        <dbReference type="ChEBI" id="CHEBI:46911"/>
        <dbReference type="ChEBI" id="CHEBI:57805"/>
        <dbReference type="EC" id="2.3.1.35"/>
    </reaction>
</comment>
<comment type="subcellular location">
    <subcellularLocation>
        <location evidence="1 11">Cytoplasm</location>
    </subcellularLocation>
</comment>
<dbReference type="HAMAP" id="MF_01106">
    <property type="entry name" value="ArgJ"/>
    <property type="match status" value="1"/>
</dbReference>
<evidence type="ECO:0000256" key="3">
    <source>
        <dbReference type="ARBA" id="ARBA00011475"/>
    </source>
</evidence>
<feature type="binding site" evidence="11">
    <location>
        <position position="415"/>
    </location>
    <ligand>
        <name>substrate</name>
    </ligand>
</feature>
<evidence type="ECO:0000256" key="4">
    <source>
        <dbReference type="ARBA" id="ARBA00022490"/>
    </source>
</evidence>
<dbReference type="Pfam" id="PF01960">
    <property type="entry name" value="ArgJ"/>
    <property type="match status" value="1"/>
</dbReference>
<dbReference type="EC" id="2.3.1.35" evidence="11"/>
<sequence>MAKSLPVSPLAPTAVPELPAIAGVRLATAAAGIRYTGRTDVLLAVMDKGTTAAGVFTTSKCPSAPVEWCRVVLKNGKAQALVVNSGNANAFTGKTGKASTKLTGDIASKAVGCKPNEIFLASTGVIGEPLDATKFDGVLATLADSATPEGWMDAAKAIMTTDTFPKVATATVKLGKAKVTINGIAKGSGMIAPDMATMLSFVFTDAPISAPALQALLKAGVDDTFNAVTVDGDTSTSDTLMMFATGAAAAQGAPKITKASDVRLKPFVKALQTLLADLAEQVARDGEGARKLIEIIVEGATTKASARKIAMSIANSPLVKTAVAGEDANWGRVVMAVGKAGQPANRDKLSISFNGIRVAKSGARDPSYNEAEVSKTMKEQKIQIKVALGLGKARDRVLTCDLTKEYIAINGDYRS</sequence>
<dbReference type="GO" id="GO:0005737">
    <property type="term" value="C:cytoplasm"/>
    <property type="evidence" value="ECO:0007669"/>
    <property type="project" value="UniProtKB-SubCell"/>
</dbReference>
<dbReference type="InterPro" id="IPR042195">
    <property type="entry name" value="ArgJ_beta_C"/>
</dbReference>
<dbReference type="Proteomes" id="UP000515291">
    <property type="component" value="Chromosome"/>
</dbReference>
<dbReference type="InterPro" id="IPR016117">
    <property type="entry name" value="ArgJ-like_dom_sf"/>
</dbReference>
<dbReference type="FunFam" id="3.10.20.340:FF:000003">
    <property type="entry name" value="Arginine biosynthesis bifunctional protein ArgJ"/>
    <property type="match status" value="1"/>
</dbReference>
<dbReference type="SUPFAM" id="SSF56266">
    <property type="entry name" value="DmpA/ArgJ-like"/>
    <property type="match status" value="1"/>
</dbReference>
<dbReference type="GO" id="GO:0004358">
    <property type="term" value="F:L-glutamate N-acetyltransferase activity, acting on acetyl-L-ornithine as donor"/>
    <property type="evidence" value="ECO:0007669"/>
    <property type="project" value="UniProtKB-UniRule"/>
</dbReference>
<comment type="catalytic activity">
    <reaction evidence="11">
        <text>L-glutamate + acetyl-CoA = N-acetyl-L-glutamate + CoA + H(+)</text>
        <dbReference type="Rhea" id="RHEA:24292"/>
        <dbReference type="ChEBI" id="CHEBI:15378"/>
        <dbReference type="ChEBI" id="CHEBI:29985"/>
        <dbReference type="ChEBI" id="CHEBI:44337"/>
        <dbReference type="ChEBI" id="CHEBI:57287"/>
        <dbReference type="ChEBI" id="CHEBI:57288"/>
        <dbReference type="EC" id="2.3.1.1"/>
    </reaction>
</comment>